<protein>
    <recommendedName>
        <fullName evidence="7">OmpA-like domain-containing protein</fullName>
    </recommendedName>
</protein>
<feature type="chain" id="PRO_5045866745" description="OmpA-like domain-containing protein" evidence="6">
    <location>
        <begin position="30"/>
        <end position="207"/>
    </location>
</feature>
<keyword evidence="6" id="KW-0732">Signal</keyword>
<keyword evidence="2 4" id="KW-0472">Membrane</keyword>
<organism evidence="8 9">
    <name type="scientific">Plantactinospora mayteni</name>
    <dbReference type="NCBI Taxonomy" id="566021"/>
    <lineage>
        <taxon>Bacteria</taxon>
        <taxon>Bacillati</taxon>
        <taxon>Actinomycetota</taxon>
        <taxon>Actinomycetes</taxon>
        <taxon>Micromonosporales</taxon>
        <taxon>Micromonosporaceae</taxon>
        <taxon>Plantactinospora</taxon>
    </lineage>
</organism>
<evidence type="ECO:0000259" key="7">
    <source>
        <dbReference type="PROSITE" id="PS51123"/>
    </source>
</evidence>
<dbReference type="RefSeq" id="WP_203856705.1">
    <property type="nucleotide sequence ID" value="NZ_BAAAZQ010000016.1"/>
</dbReference>
<dbReference type="PANTHER" id="PTHR30329">
    <property type="entry name" value="STATOR ELEMENT OF FLAGELLAR MOTOR COMPLEX"/>
    <property type="match status" value="1"/>
</dbReference>
<dbReference type="PRINTS" id="PR01021">
    <property type="entry name" value="OMPADOMAIN"/>
</dbReference>
<name>A0ABQ4EK41_9ACTN</name>
<dbReference type="Gene3D" id="3.30.1330.60">
    <property type="entry name" value="OmpA-like domain"/>
    <property type="match status" value="1"/>
</dbReference>
<evidence type="ECO:0000256" key="3">
    <source>
        <dbReference type="ARBA" id="ARBA00023237"/>
    </source>
</evidence>
<dbReference type="Pfam" id="PF00691">
    <property type="entry name" value="OmpA"/>
    <property type="match status" value="1"/>
</dbReference>
<gene>
    <name evidence="8" type="ORF">Pma05_16700</name>
</gene>
<evidence type="ECO:0000313" key="9">
    <source>
        <dbReference type="Proteomes" id="UP000621500"/>
    </source>
</evidence>
<dbReference type="InterPro" id="IPR006664">
    <property type="entry name" value="OMP_bac"/>
</dbReference>
<dbReference type="InterPro" id="IPR036737">
    <property type="entry name" value="OmpA-like_sf"/>
</dbReference>
<accession>A0ABQ4EK41</accession>
<feature type="domain" description="OmpA-like" evidence="7">
    <location>
        <begin position="85"/>
        <end position="207"/>
    </location>
</feature>
<dbReference type="PROSITE" id="PS51123">
    <property type="entry name" value="OMPA_2"/>
    <property type="match status" value="1"/>
</dbReference>
<reference evidence="8 9" key="1">
    <citation type="submission" date="2021-01" db="EMBL/GenBank/DDBJ databases">
        <title>Whole genome shotgun sequence of Plantactinospora mayteni NBRC 109088.</title>
        <authorList>
            <person name="Komaki H."/>
            <person name="Tamura T."/>
        </authorList>
    </citation>
    <scope>NUCLEOTIDE SEQUENCE [LARGE SCALE GENOMIC DNA]</scope>
    <source>
        <strain evidence="8 9">NBRC 109088</strain>
    </source>
</reference>
<dbReference type="InterPro" id="IPR006665">
    <property type="entry name" value="OmpA-like"/>
</dbReference>
<dbReference type="EMBL" id="BONX01000008">
    <property type="protein sequence ID" value="GIG95097.1"/>
    <property type="molecule type" value="Genomic_DNA"/>
</dbReference>
<sequence>MFRSVSPPYRWSTVAVTIGLLLTPTAVWAAPGGTPSPGPTVVGGPTYRSPGGEVETPVLDVQTPTADVFLVSGNVEGDSTEAESADRVEVTLGADVLFAFGKADLTPAANQRLARVAERIRSQASGTVLVDGHTDSIGSEADNLRLSRRRAEAVRDALVALLAGAPVTFRVSGYGEQKPVAPNSTPDGDDDPVGRAKNRRVEIRFDK</sequence>
<evidence type="ECO:0000256" key="6">
    <source>
        <dbReference type="SAM" id="SignalP"/>
    </source>
</evidence>
<proteinExistence type="predicted"/>
<feature type="region of interest" description="Disordered" evidence="5">
    <location>
        <begin position="172"/>
        <end position="207"/>
    </location>
</feature>
<comment type="caution">
    <text evidence="8">The sequence shown here is derived from an EMBL/GenBank/DDBJ whole genome shotgun (WGS) entry which is preliminary data.</text>
</comment>
<dbReference type="SUPFAM" id="SSF103088">
    <property type="entry name" value="OmpA-like"/>
    <property type="match status" value="1"/>
</dbReference>
<keyword evidence="3" id="KW-0998">Cell outer membrane</keyword>
<evidence type="ECO:0000256" key="5">
    <source>
        <dbReference type="SAM" id="MobiDB-lite"/>
    </source>
</evidence>
<dbReference type="PANTHER" id="PTHR30329:SF21">
    <property type="entry name" value="LIPOPROTEIN YIAD-RELATED"/>
    <property type="match status" value="1"/>
</dbReference>
<feature type="signal peptide" evidence="6">
    <location>
        <begin position="1"/>
        <end position="29"/>
    </location>
</feature>
<evidence type="ECO:0000256" key="2">
    <source>
        <dbReference type="ARBA" id="ARBA00023136"/>
    </source>
</evidence>
<dbReference type="InterPro" id="IPR050330">
    <property type="entry name" value="Bact_OuterMem_StrucFunc"/>
</dbReference>
<dbReference type="CDD" id="cd07185">
    <property type="entry name" value="OmpA_C-like"/>
    <property type="match status" value="1"/>
</dbReference>
<evidence type="ECO:0000256" key="1">
    <source>
        <dbReference type="ARBA" id="ARBA00004442"/>
    </source>
</evidence>
<evidence type="ECO:0000313" key="8">
    <source>
        <dbReference type="EMBL" id="GIG95097.1"/>
    </source>
</evidence>
<comment type="subcellular location">
    <subcellularLocation>
        <location evidence="1">Cell outer membrane</location>
    </subcellularLocation>
</comment>
<dbReference type="Proteomes" id="UP000621500">
    <property type="component" value="Unassembled WGS sequence"/>
</dbReference>
<keyword evidence="9" id="KW-1185">Reference proteome</keyword>
<evidence type="ECO:0000256" key="4">
    <source>
        <dbReference type="PROSITE-ProRule" id="PRU00473"/>
    </source>
</evidence>